<name>A0A8H7NTS7_9APHY</name>
<dbReference type="Proteomes" id="UP000639403">
    <property type="component" value="Unassembled WGS sequence"/>
</dbReference>
<reference evidence="1" key="2">
    <citation type="journal article" name="Front. Microbiol.">
        <title>Degradative Capacity of Two Strains of Rhodonia placenta: From Phenotype to Genotype.</title>
        <authorList>
            <person name="Kolle M."/>
            <person name="Horta M.A.C."/>
            <person name="Nowrousian M."/>
            <person name="Ohm R.A."/>
            <person name="Benz J.P."/>
            <person name="Pilgard A."/>
        </authorList>
    </citation>
    <scope>NUCLEOTIDE SEQUENCE</scope>
    <source>
        <strain evidence="1">FPRL280</strain>
    </source>
</reference>
<reference evidence="1" key="1">
    <citation type="submission" date="2020-11" db="EMBL/GenBank/DDBJ databases">
        <authorList>
            <person name="Koelle M."/>
            <person name="Horta M.A.C."/>
            <person name="Nowrousian M."/>
            <person name="Ohm R.A."/>
            <person name="Benz P."/>
            <person name="Pilgard A."/>
        </authorList>
    </citation>
    <scope>NUCLEOTIDE SEQUENCE</scope>
    <source>
        <strain evidence="1">FPRL280</strain>
    </source>
</reference>
<organism evidence="1 2">
    <name type="scientific">Rhodonia placenta</name>
    <dbReference type="NCBI Taxonomy" id="104341"/>
    <lineage>
        <taxon>Eukaryota</taxon>
        <taxon>Fungi</taxon>
        <taxon>Dikarya</taxon>
        <taxon>Basidiomycota</taxon>
        <taxon>Agaricomycotina</taxon>
        <taxon>Agaricomycetes</taxon>
        <taxon>Polyporales</taxon>
        <taxon>Adustoporiaceae</taxon>
        <taxon>Rhodonia</taxon>
    </lineage>
</organism>
<comment type="caution">
    <text evidence="1">The sequence shown here is derived from an EMBL/GenBank/DDBJ whole genome shotgun (WGS) entry which is preliminary data.</text>
</comment>
<protein>
    <submittedName>
        <fullName evidence="1">Uncharacterized protein</fullName>
    </submittedName>
</protein>
<accession>A0A8H7NTS7</accession>
<dbReference type="EMBL" id="JADOXO010000524">
    <property type="protein sequence ID" value="KAF9803203.1"/>
    <property type="molecule type" value="Genomic_DNA"/>
</dbReference>
<gene>
    <name evidence="1" type="ORF">IEO21_09733</name>
</gene>
<proteinExistence type="predicted"/>
<dbReference type="AlphaFoldDB" id="A0A8H7NTS7"/>
<evidence type="ECO:0000313" key="2">
    <source>
        <dbReference type="Proteomes" id="UP000639403"/>
    </source>
</evidence>
<sequence length="79" mass="9073">MNKRGADTGVDSTRLHSVRTTGLWTDQGRAGEGYFRNRNHRGAHACSRYKQNSIYEWPLVSMLELEIVASACHRIWHCL</sequence>
<evidence type="ECO:0000313" key="1">
    <source>
        <dbReference type="EMBL" id="KAF9803203.1"/>
    </source>
</evidence>